<dbReference type="GO" id="GO:0000166">
    <property type="term" value="F:nucleotide binding"/>
    <property type="evidence" value="ECO:0007669"/>
    <property type="project" value="InterPro"/>
</dbReference>
<dbReference type="InterPro" id="IPR051317">
    <property type="entry name" value="Gfo/Idh/MocA_oxidoreduct"/>
</dbReference>
<sequence>MTMKIGFIGAGAISEVHYQALQQIEAAEVVGFYEPNGQLAVKRAQEWGAVSYPTLTELLEQKEIELIYVLSPVELHVEHATRALESGKHVLVEKPVAMNVAEIEKLEQAAKKAGKVCFPAHNYIYHPEIIRFRRHIEEGVFGQICSVWMTFNLFHSEELASHYPGVNRQIMTHHLYTTLYLLGLPKTIGCHTTKLHYDELDQEDQSIIILGMENGAQVVLFSSFACDDKTTNPWTYMVKILGSNGGAVHNWQDVVYERSLGTLNKAYPRYEDLFYFEAKYVIEECIAAGKPPLSTLADAKAVQELVELAEQHQGTSFVSYQVTQKERDGSR</sequence>
<dbReference type="Gene3D" id="3.40.50.720">
    <property type="entry name" value="NAD(P)-binding Rossmann-like Domain"/>
    <property type="match status" value="1"/>
</dbReference>
<feature type="domain" description="Gfo/Idh/MocA-like oxidoreductase N-terminal" evidence="1">
    <location>
        <begin position="3"/>
        <end position="121"/>
    </location>
</feature>
<dbReference type="Pfam" id="PF22725">
    <property type="entry name" value="GFO_IDH_MocA_C3"/>
    <property type="match status" value="1"/>
</dbReference>
<dbReference type="PANTHER" id="PTHR43708">
    <property type="entry name" value="CONSERVED EXPRESSED OXIDOREDUCTASE (EUROFUNG)"/>
    <property type="match status" value="1"/>
</dbReference>
<dbReference type="InterPro" id="IPR036291">
    <property type="entry name" value="NAD(P)-bd_dom_sf"/>
</dbReference>
<dbReference type="AlphaFoldDB" id="A0A9X2IMC1"/>
<dbReference type="Pfam" id="PF01408">
    <property type="entry name" value="GFO_IDH_MocA"/>
    <property type="match status" value="1"/>
</dbReference>
<dbReference type="PANTHER" id="PTHR43708:SF8">
    <property type="entry name" value="OXIDOREDUCTASE"/>
    <property type="match status" value="1"/>
</dbReference>
<dbReference type="EMBL" id="JAMBOL010000003">
    <property type="protein sequence ID" value="MCM3713734.1"/>
    <property type="molecule type" value="Genomic_DNA"/>
</dbReference>
<dbReference type="InterPro" id="IPR000683">
    <property type="entry name" value="Gfo/Idh/MocA-like_OxRdtase_N"/>
</dbReference>
<dbReference type="Gene3D" id="3.30.360.10">
    <property type="entry name" value="Dihydrodipicolinate Reductase, domain 2"/>
    <property type="match status" value="1"/>
</dbReference>
<evidence type="ECO:0000313" key="3">
    <source>
        <dbReference type="EMBL" id="MCM3713734.1"/>
    </source>
</evidence>
<name>A0A9X2IMC1_9BACI</name>
<evidence type="ECO:0000259" key="1">
    <source>
        <dbReference type="Pfam" id="PF01408"/>
    </source>
</evidence>
<protein>
    <submittedName>
        <fullName evidence="3">Gfo/Idh/MocA family oxidoreductase</fullName>
    </submittedName>
</protein>
<organism evidence="3 4">
    <name type="scientific">Halalkalibacter oceani</name>
    <dbReference type="NCBI Taxonomy" id="1653776"/>
    <lineage>
        <taxon>Bacteria</taxon>
        <taxon>Bacillati</taxon>
        <taxon>Bacillota</taxon>
        <taxon>Bacilli</taxon>
        <taxon>Bacillales</taxon>
        <taxon>Bacillaceae</taxon>
        <taxon>Halalkalibacter</taxon>
    </lineage>
</organism>
<evidence type="ECO:0000259" key="2">
    <source>
        <dbReference type="Pfam" id="PF22725"/>
    </source>
</evidence>
<evidence type="ECO:0000313" key="4">
    <source>
        <dbReference type="Proteomes" id="UP001139179"/>
    </source>
</evidence>
<dbReference type="SUPFAM" id="SSF51735">
    <property type="entry name" value="NAD(P)-binding Rossmann-fold domains"/>
    <property type="match status" value="1"/>
</dbReference>
<proteinExistence type="predicted"/>
<accession>A0A9X2IMC1</accession>
<dbReference type="RefSeq" id="WP_251222527.1">
    <property type="nucleotide sequence ID" value="NZ_JAMBOL010000003.1"/>
</dbReference>
<gene>
    <name evidence="3" type="ORF">M3202_06525</name>
</gene>
<dbReference type="InterPro" id="IPR055170">
    <property type="entry name" value="GFO_IDH_MocA-like_dom"/>
</dbReference>
<comment type="caution">
    <text evidence="3">The sequence shown here is derived from an EMBL/GenBank/DDBJ whole genome shotgun (WGS) entry which is preliminary data.</text>
</comment>
<dbReference type="Proteomes" id="UP001139179">
    <property type="component" value="Unassembled WGS sequence"/>
</dbReference>
<feature type="domain" description="GFO/IDH/MocA-like oxidoreductase" evidence="2">
    <location>
        <begin position="131"/>
        <end position="247"/>
    </location>
</feature>
<dbReference type="SUPFAM" id="SSF55347">
    <property type="entry name" value="Glyceraldehyde-3-phosphate dehydrogenase-like, C-terminal domain"/>
    <property type="match status" value="1"/>
</dbReference>
<reference evidence="3" key="1">
    <citation type="submission" date="2022-05" db="EMBL/GenBank/DDBJ databases">
        <title>Comparative Genomics of Spacecraft Associated Microbes.</title>
        <authorList>
            <person name="Tran M.T."/>
            <person name="Wright A."/>
            <person name="Seuylemezian A."/>
            <person name="Eisen J."/>
            <person name="Coil D."/>
        </authorList>
    </citation>
    <scope>NUCLEOTIDE SEQUENCE</scope>
    <source>
        <strain evidence="3">214.1.1</strain>
    </source>
</reference>
<keyword evidence="4" id="KW-1185">Reference proteome</keyword>